<name>A0A4R2MLL0_RUBGE</name>
<protein>
    <recommendedName>
        <fullName evidence="3">Ribbon-helix-helix CopG family protein</fullName>
    </recommendedName>
</protein>
<evidence type="ECO:0000313" key="1">
    <source>
        <dbReference type="EMBL" id="TCP05714.1"/>
    </source>
</evidence>
<dbReference type="AlphaFoldDB" id="A0A4R2MLL0"/>
<evidence type="ECO:0008006" key="3">
    <source>
        <dbReference type="Google" id="ProtNLM"/>
    </source>
</evidence>
<proteinExistence type="predicted"/>
<gene>
    <name evidence="1" type="ORF">EV684_101588</name>
</gene>
<reference evidence="1 2" key="1">
    <citation type="submission" date="2019-03" db="EMBL/GenBank/DDBJ databases">
        <title>Genomic Encyclopedia of Type Strains, Phase IV (KMG-IV): sequencing the most valuable type-strain genomes for metagenomic binning, comparative biology and taxonomic classification.</title>
        <authorList>
            <person name="Goeker M."/>
        </authorList>
    </citation>
    <scope>NUCLEOTIDE SEQUENCE [LARGE SCALE GENOMIC DNA]</scope>
    <source>
        <strain evidence="1 2">DSM 1709</strain>
    </source>
</reference>
<dbReference type="RefSeq" id="WP_132644696.1">
    <property type="nucleotide sequence ID" value="NZ_NRRI01000002.1"/>
</dbReference>
<accession>A0A4R2MLL0</accession>
<organism evidence="1 2">
    <name type="scientific">Rubrivivax gelatinosus</name>
    <name type="common">Rhodocyclus gelatinosus</name>
    <name type="synonym">Rhodopseudomonas gelatinosa</name>
    <dbReference type="NCBI Taxonomy" id="28068"/>
    <lineage>
        <taxon>Bacteria</taxon>
        <taxon>Pseudomonadati</taxon>
        <taxon>Pseudomonadota</taxon>
        <taxon>Betaproteobacteria</taxon>
        <taxon>Burkholderiales</taxon>
        <taxon>Sphaerotilaceae</taxon>
        <taxon>Rubrivivax</taxon>
    </lineage>
</organism>
<evidence type="ECO:0000313" key="2">
    <source>
        <dbReference type="Proteomes" id="UP000295106"/>
    </source>
</evidence>
<comment type="caution">
    <text evidence="1">The sequence shown here is derived from an EMBL/GenBank/DDBJ whole genome shotgun (WGS) entry which is preliminary data.</text>
</comment>
<sequence>MPAPANSQPPRKRAPNGVLSRTPVALRLLEEEKAELEALAAREARSTAALARLLFLRGLQAYRADQKVLPE</sequence>
<dbReference type="EMBL" id="SLXD01000001">
    <property type="protein sequence ID" value="TCP05714.1"/>
    <property type="molecule type" value="Genomic_DNA"/>
</dbReference>
<dbReference type="Proteomes" id="UP000295106">
    <property type="component" value="Unassembled WGS sequence"/>
</dbReference>